<dbReference type="InterPro" id="IPR052746">
    <property type="entry name" value="MlaB_ABC_Transporter"/>
</dbReference>
<feature type="domain" description="STAS" evidence="1">
    <location>
        <begin position="1"/>
        <end position="91"/>
    </location>
</feature>
<dbReference type="PANTHER" id="PTHR35849">
    <property type="entry name" value="BLR2341 PROTEIN"/>
    <property type="match status" value="1"/>
</dbReference>
<dbReference type="RefSeq" id="WP_265046450.1">
    <property type="nucleotide sequence ID" value="NZ_CP100390.1"/>
</dbReference>
<gene>
    <name evidence="2" type="ORF">NKI27_12875</name>
</gene>
<dbReference type="InterPro" id="IPR002645">
    <property type="entry name" value="STAS_dom"/>
</dbReference>
<sequence>MSDIAEVVLESNCGIAQAESLRVQLEELFQNRYQIVIDGSAVKRIDTAALQLLGAFFTAMSHAETDVTWTAPSELLSQSANTLGLKEILKL</sequence>
<dbReference type="Pfam" id="PF13466">
    <property type="entry name" value="STAS_2"/>
    <property type="match status" value="1"/>
</dbReference>
<evidence type="ECO:0000259" key="1">
    <source>
        <dbReference type="PROSITE" id="PS50801"/>
    </source>
</evidence>
<dbReference type="PANTHER" id="PTHR35849:SF2">
    <property type="entry name" value="BLR2341 PROTEIN"/>
    <property type="match status" value="1"/>
</dbReference>
<protein>
    <submittedName>
        <fullName evidence="2">STAS domain-containing protein</fullName>
    </submittedName>
</protein>
<dbReference type="PROSITE" id="PS50801">
    <property type="entry name" value="STAS"/>
    <property type="match status" value="1"/>
</dbReference>
<dbReference type="InterPro" id="IPR058548">
    <property type="entry name" value="MlaB-like_STAS"/>
</dbReference>
<organism evidence="2 3">
    <name type="scientific">Alkalimarinus alittae</name>
    <dbReference type="NCBI Taxonomy" id="2961619"/>
    <lineage>
        <taxon>Bacteria</taxon>
        <taxon>Pseudomonadati</taxon>
        <taxon>Pseudomonadota</taxon>
        <taxon>Gammaproteobacteria</taxon>
        <taxon>Alteromonadales</taxon>
        <taxon>Alteromonadaceae</taxon>
        <taxon>Alkalimarinus</taxon>
    </lineage>
</organism>
<proteinExistence type="predicted"/>
<dbReference type="InterPro" id="IPR036513">
    <property type="entry name" value="STAS_dom_sf"/>
</dbReference>
<dbReference type="SUPFAM" id="SSF52091">
    <property type="entry name" value="SpoIIaa-like"/>
    <property type="match status" value="1"/>
</dbReference>
<dbReference type="EMBL" id="CP100390">
    <property type="protein sequence ID" value="UZE94958.1"/>
    <property type="molecule type" value="Genomic_DNA"/>
</dbReference>
<keyword evidence="3" id="KW-1185">Reference proteome</keyword>
<dbReference type="Gene3D" id="3.30.750.24">
    <property type="entry name" value="STAS domain"/>
    <property type="match status" value="1"/>
</dbReference>
<accession>A0ABY6MYR2</accession>
<evidence type="ECO:0000313" key="2">
    <source>
        <dbReference type="EMBL" id="UZE94958.1"/>
    </source>
</evidence>
<reference evidence="2" key="1">
    <citation type="submission" date="2022-06" db="EMBL/GenBank/DDBJ databases">
        <title>Alkalimarinus sp. nov., isolated from gut of a Alitta virens.</title>
        <authorList>
            <person name="Yang A.I."/>
            <person name="Shin N.-R."/>
        </authorList>
    </citation>
    <scope>NUCLEOTIDE SEQUENCE</scope>
    <source>
        <strain evidence="2">A2M4</strain>
    </source>
</reference>
<name>A0ABY6MYR2_9ALTE</name>
<evidence type="ECO:0000313" key="3">
    <source>
        <dbReference type="Proteomes" id="UP001163739"/>
    </source>
</evidence>
<dbReference type="Proteomes" id="UP001163739">
    <property type="component" value="Chromosome"/>
</dbReference>